<organism evidence="5 6">
    <name type="scientific">Candidatus Nomurabacteria bacterium RIFCSPLOWO2_01_FULL_33_17</name>
    <dbReference type="NCBI Taxonomy" id="1801764"/>
    <lineage>
        <taxon>Bacteria</taxon>
        <taxon>Candidatus Nomuraibacteriota</taxon>
    </lineage>
</organism>
<dbReference type="SUPFAM" id="SSF54197">
    <property type="entry name" value="HIT-like"/>
    <property type="match status" value="1"/>
</dbReference>
<dbReference type="Gene3D" id="3.30.428.10">
    <property type="entry name" value="HIT-like"/>
    <property type="match status" value="1"/>
</dbReference>
<dbReference type="GO" id="GO:0009117">
    <property type="term" value="P:nucleotide metabolic process"/>
    <property type="evidence" value="ECO:0007669"/>
    <property type="project" value="TreeGrafter"/>
</dbReference>
<evidence type="ECO:0000259" key="4">
    <source>
        <dbReference type="PROSITE" id="PS51084"/>
    </source>
</evidence>
<dbReference type="GO" id="GO:0003824">
    <property type="term" value="F:catalytic activity"/>
    <property type="evidence" value="ECO:0007669"/>
    <property type="project" value="InterPro"/>
</dbReference>
<accession>A0A1F6WR05</accession>
<feature type="active site" description="Tele-AMP-histidine intermediate" evidence="1">
    <location>
        <position position="94"/>
    </location>
</feature>
<evidence type="ECO:0000256" key="2">
    <source>
        <dbReference type="PIRSR" id="PIRSR601310-3"/>
    </source>
</evidence>
<dbReference type="PROSITE" id="PS51084">
    <property type="entry name" value="HIT_2"/>
    <property type="match status" value="1"/>
</dbReference>
<sequence>MNTCIFCKIIKGEIPCDKVYEDEKVLAFLDIHPVSTGHTLLVPKEHFVWMQDTPDDVLIYCFLKVKELIIKMKEKLNVDYVQVSVVGKDVPHFHIHLIPRKLEDDIHFNPMKK</sequence>
<evidence type="ECO:0000313" key="6">
    <source>
        <dbReference type="Proteomes" id="UP000178184"/>
    </source>
</evidence>
<evidence type="ECO:0000313" key="5">
    <source>
        <dbReference type="EMBL" id="OGI84175.1"/>
    </source>
</evidence>
<dbReference type="PANTHER" id="PTHR46648">
    <property type="entry name" value="HIT FAMILY PROTEIN 1"/>
    <property type="match status" value="1"/>
</dbReference>
<dbReference type="Proteomes" id="UP000178184">
    <property type="component" value="Unassembled WGS sequence"/>
</dbReference>
<dbReference type="PRINTS" id="PR00332">
    <property type="entry name" value="HISTRIAD"/>
</dbReference>
<dbReference type="EMBL" id="MFUO01000008">
    <property type="protein sequence ID" value="OGI84175.1"/>
    <property type="molecule type" value="Genomic_DNA"/>
</dbReference>
<dbReference type="Pfam" id="PF01230">
    <property type="entry name" value="HIT"/>
    <property type="match status" value="1"/>
</dbReference>
<dbReference type="AlphaFoldDB" id="A0A1F6WR05"/>
<dbReference type="InterPro" id="IPR011146">
    <property type="entry name" value="HIT-like"/>
</dbReference>
<name>A0A1F6WR05_9BACT</name>
<gene>
    <name evidence="5" type="ORF">A2903_01655</name>
</gene>
<comment type="caution">
    <text evidence="5">The sequence shown here is derived from an EMBL/GenBank/DDBJ whole genome shotgun (WGS) entry which is preliminary data.</text>
</comment>
<dbReference type="PANTHER" id="PTHR46648:SF1">
    <property type="entry name" value="ADENOSINE 5'-MONOPHOSPHORAMIDASE HNT1"/>
    <property type="match status" value="1"/>
</dbReference>
<evidence type="ECO:0000256" key="1">
    <source>
        <dbReference type="PIRSR" id="PIRSR601310-1"/>
    </source>
</evidence>
<dbReference type="InterPro" id="IPR036265">
    <property type="entry name" value="HIT-like_sf"/>
</dbReference>
<feature type="domain" description="HIT" evidence="4">
    <location>
        <begin position="5"/>
        <end position="108"/>
    </location>
</feature>
<dbReference type="STRING" id="1801764.A2903_01655"/>
<dbReference type="InterPro" id="IPR001310">
    <property type="entry name" value="Histidine_triad_HIT"/>
</dbReference>
<evidence type="ECO:0000256" key="3">
    <source>
        <dbReference type="PROSITE-ProRule" id="PRU00464"/>
    </source>
</evidence>
<protein>
    <recommendedName>
        <fullName evidence="4">HIT domain-containing protein</fullName>
    </recommendedName>
</protein>
<proteinExistence type="predicted"/>
<feature type="short sequence motif" description="Histidine triad motif" evidence="2 3">
    <location>
        <begin position="92"/>
        <end position="96"/>
    </location>
</feature>
<reference evidence="5 6" key="1">
    <citation type="journal article" date="2016" name="Nat. Commun.">
        <title>Thousands of microbial genomes shed light on interconnected biogeochemical processes in an aquifer system.</title>
        <authorList>
            <person name="Anantharaman K."/>
            <person name="Brown C.T."/>
            <person name="Hug L.A."/>
            <person name="Sharon I."/>
            <person name="Castelle C.J."/>
            <person name="Probst A.J."/>
            <person name="Thomas B.C."/>
            <person name="Singh A."/>
            <person name="Wilkins M.J."/>
            <person name="Karaoz U."/>
            <person name="Brodie E.L."/>
            <person name="Williams K.H."/>
            <person name="Hubbard S.S."/>
            <person name="Banfield J.F."/>
        </authorList>
    </citation>
    <scope>NUCLEOTIDE SEQUENCE [LARGE SCALE GENOMIC DNA]</scope>
</reference>